<evidence type="ECO:0000313" key="12">
    <source>
        <dbReference type="EMBL" id="MBB6429697.1"/>
    </source>
</evidence>
<name>A0A7X0H609_9BACT</name>
<dbReference type="InterPro" id="IPR020581">
    <property type="entry name" value="GDC_P"/>
</dbReference>
<dbReference type="Proteomes" id="UP000541810">
    <property type="component" value="Unassembled WGS sequence"/>
</dbReference>
<dbReference type="PANTHER" id="PTHR11773:SF1">
    <property type="entry name" value="GLYCINE DEHYDROGENASE (DECARBOXYLATING), MITOCHONDRIAL"/>
    <property type="match status" value="1"/>
</dbReference>
<gene>
    <name evidence="8" type="primary">gcvP</name>
    <name evidence="12" type="ORF">HNQ40_001503</name>
</gene>
<feature type="domain" description="Glycine cleavage system P-protein N-terminal" evidence="10">
    <location>
        <begin position="505"/>
        <end position="758"/>
    </location>
</feature>
<protein>
    <recommendedName>
        <fullName evidence="8">Glycine dehydrogenase (decarboxylating)</fullName>
        <ecNumber evidence="8">1.4.4.2</ecNumber>
    </recommendedName>
    <alternativeName>
        <fullName evidence="8">Glycine cleavage system P-protein</fullName>
    </alternativeName>
    <alternativeName>
        <fullName evidence="8">Glycine decarboxylase</fullName>
    </alternativeName>
    <alternativeName>
        <fullName evidence="8">Glycine dehydrogenase (aminomethyl-transferring)</fullName>
    </alternativeName>
</protein>
<dbReference type="InterPro" id="IPR049316">
    <property type="entry name" value="GDC-P_C"/>
</dbReference>
<dbReference type="FunFam" id="3.40.640.10:FF:000007">
    <property type="entry name" value="glycine dehydrogenase (Decarboxylating), mitochondrial"/>
    <property type="match status" value="1"/>
</dbReference>
<comment type="caution">
    <text evidence="12">The sequence shown here is derived from an EMBL/GenBank/DDBJ whole genome shotgun (WGS) entry which is preliminary data.</text>
</comment>
<evidence type="ECO:0000256" key="8">
    <source>
        <dbReference type="HAMAP-Rule" id="MF_00711"/>
    </source>
</evidence>
<dbReference type="NCBIfam" id="NF003346">
    <property type="entry name" value="PRK04366.1"/>
    <property type="match status" value="1"/>
</dbReference>
<evidence type="ECO:0000256" key="9">
    <source>
        <dbReference type="PIRSR" id="PIRSR603437-50"/>
    </source>
</evidence>
<evidence type="ECO:0000256" key="1">
    <source>
        <dbReference type="ARBA" id="ARBA00001933"/>
    </source>
</evidence>
<dbReference type="Gene3D" id="3.40.640.10">
    <property type="entry name" value="Type I PLP-dependent aspartate aminotransferase-like (Major domain)"/>
    <property type="match status" value="2"/>
</dbReference>
<evidence type="ECO:0000256" key="7">
    <source>
        <dbReference type="ARBA" id="ARBA00049026"/>
    </source>
</evidence>
<evidence type="ECO:0000256" key="4">
    <source>
        <dbReference type="ARBA" id="ARBA00011690"/>
    </source>
</evidence>
<dbReference type="SUPFAM" id="SSF53383">
    <property type="entry name" value="PLP-dependent transferases"/>
    <property type="match status" value="2"/>
</dbReference>
<dbReference type="Gene3D" id="3.90.1150.10">
    <property type="entry name" value="Aspartate Aminotransferase, domain 1"/>
    <property type="match status" value="1"/>
</dbReference>
<keyword evidence="6 8" id="KW-0560">Oxidoreductase</keyword>
<dbReference type="InterPro" id="IPR015421">
    <property type="entry name" value="PyrdxlP-dep_Trfase_major"/>
</dbReference>
<dbReference type="RefSeq" id="WP_184677264.1">
    <property type="nucleotide sequence ID" value="NZ_JACHGY010000001.1"/>
</dbReference>
<dbReference type="CDD" id="cd00613">
    <property type="entry name" value="GDC-P"/>
    <property type="match status" value="2"/>
</dbReference>
<reference evidence="12 13" key="1">
    <citation type="submission" date="2020-08" db="EMBL/GenBank/DDBJ databases">
        <title>Genomic Encyclopedia of Type Strains, Phase IV (KMG-IV): sequencing the most valuable type-strain genomes for metagenomic binning, comparative biology and taxonomic classification.</title>
        <authorList>
            <person name="Goeker M."/>
        </authorList>
    </citation>
    <scope>NUCLEOTIDE SEQUENCE [LARGE SCALE GENOMIC DNA]</scope>
    <source>
        <strain evidence="12 13">DSM 103725</strain>
    </source>
</reference>
<comment type="catalytic activity">
    <reaction evidence="7 8">
        <text>N(6)-[(R)-lipoyl]-L-lysyl-[glycine-cleavage complex H protein] + glycine + H(+) = N(6)-[(R)-S(8)-aminomethyldihydrolipoyl]-L-lysyl-[glycine-cleavage complex H protein] + CO2</text>
        <dbReference type="Rhea" id="RHEA:24304"/>
        <dbReference type="Rhea" id="RHEA-COMP:10494"/>
        <dbReference type="Rhea" id="RHEA-COMP:10495"/>
        <dbReference type="ChEBI" id="CHEBI:15378"/>
        <dbReference type="ChEBI" id="CHEBI:16526"/>
        <dbReference type="ChEBI" id="CHEBI:57305"/>
        <dbReference type="ChEBI" id="CHEBI:83099"/>
        <dbReference type="ChEBI" id="CHEBI:83143"/>
        <dbReference type="EC" id="1.4.4.2"/>
    </reaction>
</comment>
<keyword evidence="13" id="KW-1185">Reference proteome</keyword>
<comment type="cofactor">
    <cofactor evidence="1 8 9">
        <name>pyridoxal 5'-phosphate</name>
        <dbReference type="ChEBI" id="CHEBI:597326"/>
    </cofactor>
</comment>
<feature type="domain" description="Glycine dehydrogenase C-terminal" evidence="11">
    <location>
        <begin position="797"/>
        <end position="918"/>
    </location>
</feature>
<dbReference type="FunFam" id="3.90.1150.10:FF:000007">
    <property type="entry name" value="Glycine dehydrogenase (decarboxylating), mitochondrial"/>
    <property type="match status" value="1"/>
</dbReference>
<dbReference type="GO" id="GO:0005960">
    <property type="term" value="C:glycine cleavage complex"/>
    <property type="evidence" value="ECO:0007669"/>
    <property type="project" value="TreeGrafter"/>
</dbReference>
<dbReference type="Pfam" id="PF21478">
    <property type="entry name" value="GcvP2_C"/>
    <property type="match status" value="1"/>
</dbReference>
<evidence type="ECO:0000259" key="11">
    <source>
        <dbReference type="Pfam" id="PF21478"/>
    </source>
</evidence>
<dbReference type="HAMAP" id="MF_00711">
    <property type="entry name" value="GcvP"/>
    <property type="match status" value="1"/>
</dbReference>
<evidence type="ECO:0000256" key="6">
    <source>
        <dbReference type="ARBA" id="ARBA00023002"/>
    </source>
</evidence>
<evidence type="ECO:0000259" key="10">
    <source>
        <dbReference type="Pfam" id="PF02347"/>
    </source>
</evidence>
<organism evidence="12 13">
    <name type="scientific">Algisphaera agarilytica</name>
    <dbReference type="NCBI Taxonomy" id="1385975"/>
    <lineage>
        <taxon>Bacteria</taxon>
        <taxon>Pseudomonadati</taxon>
        <taxon>Planctomycetota</taxon>
        <taxon>Phycisphaerae</taxon>
        <taxon>Phycisphaerales</taxon>
        <taxon>Phycisphaeraceae</taxon>
        <taxon>Algisphaera</taxon>
    </lineage>
</organism>
<dbReference type="InterPro" id="IPR049315">
    <property type="entry name" value="GDC-P_N"/>
</dbReference>
<keyword evidence="5 8" id="KW-0663">Pyridoxal phosphate</keyword>
<evidence type="ECO:0000256" key="2">
    <source>
        <dbReference type="ARBA" id="ARBA00003788"/>
    </source>
</evidence>
<dbReference type="EC" id="1.4.4.2" evidence="8"/>
<comment type="subunit">
    <text evidence="4 8">The glycine cleavage system is composed of four proteins: P, T, L and H.</text>
</comment>
<feature type="domain" description="Glycine cleavage system P-protein N-terminal" evidence="10">
    <location>
        <begin position="23"/>
        <end position="463"/>
    </location>
</feature>
<dbReference type="GO" id="GO:0019464">
    <property type="term" value="P:glycine decarboxylation via glycine cleavage system"/>
    <property type="evidence" value="ECO:0007669"/>
    <property type="project" value="UniProtKB-UniRule"/>
</dbReference>
<comment type="similarity">
    <text evidence="3 8">Belongs to the GcvP family.</text>
</comment>
<dbReference type="GO" id="GO:0004375">
    <property type="term" value="F:glycine dehydrogenase (decarboxylating) activity"/>
    <property type="evidence" value="ECO:0007669"/>
    <property type="project" value="UniProtKB-EC"/>
</dbReference>
<dbReference type="InterPro" id="IPR015424">
    <property type="entry name" value="PyrdxlP-dep_Trfase"/>
</dbReference>
<dbReference type="InterPro" id="IPR003437">
    <property type="entry name" value="GcvP"/>
</dbReference>
<dbReference type="PANTHER" id="PTHR11773">
    <property type="entry name" value="GLYCINE DEHYDROGENASE, DECARBOXYLATING"/>
    <property type="match status" value="1"/>
</dbReference>
<accession>A0A7X0H609</accession>
<dbReference type="GO" id="GO:0030170">
    <property type="term" value="F:pyridoxal phosphate binding"/>
    <property type="evidence" value="ECO:0007669"/>
    <property type="project" value="TreeGrafter"/>
</dbReference>
<dbReference type="InterPro" id="IPR015422">
    <property type="entry name" value="PyrdxlP-dep_Trfase_small"/>
</dbReference>
<dbReference type="Pfam" id="PF02347">
    <property type="entry name" value="GDC-P"/>
    <property type="match status" value="2"/>
</dbReference>
<evidence type="ECO:0000256" key="3">
    <source>
        <dbReference type="ARBA" id="ARBA00010756"/>
    </source>
</evidence>
<dbReference type="FunFam" id="3.40.640.10:FF:000005">
    <property type="entry name" value="Glycine dehydrogenase (decarboxylating), mitochondrial"/>
    <property type="match status" value="1"/>
</dbReference>
<dbReference type="NCBIfam" id="TIGR00461">
    <property type="entry name" value="gcvP"/>
    <property type="match status" value="1"/>
</dbReference>
<evidence type="ECO:0000313" key="13">
    <source>
        <dbReference type="Proteomes" id="UP000541810"/>
    </source>
</evidence>
<comment type="function">
    <text evidence="2 8">The glycine cleavage system catalyzes the degradation of glycine. The P protein binds the alpha-amino group of glycine through its pyridoxal phosphate cofactor; CO(2) is released and the remaining methylamine moiety is then transferred to the lipoamide cofactor of the H protein.</text>
</comment>
<dbReference type="AlphaFoldDB" id="A0A7X0H609"/>
<feature type="modified residue" description="N6-(pyridoxal phosphate)lysine" evidence="8 9">
    <location>
        <position position="730"/>
    </location>
</feature>
<dbReference type="GO" id="GO:0016594">
    <property type="term" value="F:glycine binding"/>
    <property type="evidence" value="ECO:0007669"/>
    <property type="project" value="TreeGrafter"/>
</dbReference>
<dbReference type="EMBL" id="JACHGY010000001">
    <property type="protein sequence ID" value="MBB6429697.1"/>
    <property type="molecule type" value="Genomic_DNA"/>
</dbReference>
<evidence type="ECO:0000256" key="5">
    <source>
        <dbReference type="ARBA" id="ARBA00022898"/>
    </source>
</evidence>
<proteinExistence type="inferred from homology"/>
<sequence length="981" mass="105875">MPPTAASNSTPATAFAPLDTFPRRHMGFSEADLQTMLDTVGVGSMDALIEQTVPRDIRLDGPLKLDGLDDAQPLGESAALAKLQAYADENQPMTSMIGMGYHGTITPPVILRNVLENPLWYTPYTPYQAEISQGRLEALLNFQTMVSDLVGLPLAGASLLDEGTAAAEAMAMCFNIARQKKKKFFVAEDCHPQTIAVVKTRAEGLGIEVEVGAAGDADLESKEYSGILLQYPATDGDISDYSSVAEHAHEHGALVVAATDLLACCLITPPGEWGADIAVGSAQRFGVPMGYGGPHAAFLATQEKYARKMPGRLIGVSKDVHGNLALRMAIQTREQHIKRDKATSNICTAQALLANIAGFYAVYHGPEGLKAIAERTHALAKSFASAINQGDRHGNNFLIASTSFFDTVSVTWRDPSSLGDGADLSVTAQHAVNHGYNVRLADTDTLIFSFDETHTLDDVWEAIHICYGDEKAEYDWSNLADSGGLDDFTSRKSDYLTHPVFNRYHTEHEMMRYLQRLVTRDYGLCHGMIPLGSCTMKLNAAAEMIPVTWPGFADLHPYCPTDQAQGYAKLFEDLESWLAEITGFAGVSLQPNAGSQGEYAGLMAIRSYHHANGDTQRTKCLIPTSAHGTNPASAVIAGMTVVPVACRDNGDIDMDDLAAKAEQHADELSCLMITYPSTHGVFEDTIRQACDLIHQHGGQVYMDGANMNAQVGLTSPGKIGADVCHLNLHKTFCIPHGGGGPGMGPIGVVAHLAGHLPGNPAEGNGYAISAAPYGSPMILPISWMYIAMMGPAGLKEATEQAILNANYMAARLRGHYDILYTGPSGTVAHEFIVDVRPFEKSAGITVDDFAKRLMDYGFHAPTMSWPVAGTLMIEPTESESKAELDRFCDAMISIKEEIASVEAGEWPREDNPLKGAPHTADHVTSDDWPHAYPRQTAAYPDPRQRELGAKFWPAVGRIDNPYGDRNLVCTCAPMESYGEPS</sequence>